<sequence length="182" mass="21579">MDLTEFIRSNLEGEKVLIVYPRNEVFFSMSKLIAEIWGRDRLRWYVFNEVAKRRLESSFRLFEGFAPKNVGKMLESYDEVEPGIVIAYGYHFSVFDGGFDEKLIRLLMNRNATVYFFLLRGGAIDERKERVLRDLFDSVIEVEERDLSLEKTYLYSVAEYRFPFREFSGAFSIDRDYSIFEG</sequence>
<gene>
    <name evidence="1" type="ORF">GAH_00044</name>
</gene>
<dbReference type="HOGENOM" id="CLU_1492929_0_0_2"/>
<protein>
    <recommendedName>
        <fullName evidence="3">MEDS domain-containing protein</fullName>
    </recommendedName>
</protein>
<evidence type="ECO:0000313" key="2">
    <source>
        <dbReference type="Proteomes" id="UP000034723"/>
    </source>
</evidence>
<evidence type="ECO:0008006" key="3">
    <source>
        <dbReference type="Google" id="ProtNLM"/>
    </source>
</evidence>
<keyword evidence="2" id="KW-1185">Reference proteome</keyword>
<dbReference type="AlphaFoldDB" id="A0A0F7IGB0"/>
<dbReference type="GeneID" id="24802634"/>
<dbReference type="STRING" id="113653.GAH_00044"/>
<reference evidence="1 2" key="1">
    <citation type="submission" date="2015-04" db="EMBL/GenBank/DDBJ databases">
        <title>The complete genome sequence of the hyperthermophilic, obligate iron-reducing archaeon Geoglobus ahangari strain 234T.</title>
        <authorList>
            <person name="Manzella M.P."/>
            <person name="Holmes D.E."/>
            <person name="Rocheleau J.M."/>
            <person name="Chung A."/>
            <person name="Reguera G."/>
            <person name="Kashefi K."/>
        </authorList>
    </citation>
    <scope>NUCLEOTIDE SEQUENCE [LARGE SCALE GENOMIC DNA]</scope>
    <source>
        <strain evidence="1 2">234</strain>
    </source>
</reference>
<proteinExistence type="predicted"/>
<dbReference type="RefSeq" id="WP_048094149.1">
    <property type="nucleotide sequence ID" value="NZ_CP011267.1"/>
</dbReference>
<organism evidence="1 2">
    <name type="scientific">Geoglobus ahangari</name>
    <dbReference type="NCBI Taxonomy" id="113653"/>
    <lineage>
        <taxon>Archaea</taxon>
        <taxon>Methanobacteriati</taxon>
        <taxon>Methanobacteriota</taxon>
        <taxon>Archaeoglobi</taxon>
        <taxon>Archaeoglobales</taxon>
        <taxon>Archaeoglobaceae</taxon>
        <taxon>Geoglobus</taxon>
    </lineage>
</organism>
<dbReference type="EMBL" id="CP011267">
    <property type="protein sequence ID" value="AKG92595.1"/>
    <property type="molecule type" value="Genomic_DNA"/>
</dbReference>
<dbReference type="KEGG" id="gah:GAH_00044"/>
<evidence type="ECO:0000313" key="1">
    <source>
        <dbReference type="EMBL" id="AKG92595.1"/>
    </source>
</evidence>
<dbReference type="InParanoid" id="A0A0F7IGB0"/>
<dbReference type="Proteomes" id="UP000034723">
    <property type="component" value="Chromosome"/>
</dbReference>
<accession>A0A0F7IGB0</accession>
<name>A0A0F7IGB0_9EURY</name>